<sequence length="134" mass="14275">MIYDQKKAAMAVFVKLAINWSVKNAGYYGNRNFHGYCDKGHYYMDADGVELCGALTCVTRPEKGGRVAGSAASVRGARGRHAKGGGGSTDGLSEDCKPFTVCFKCGSSVGSEAPWSSDLFCVLTFTREGSPRQA</sequence>
<gene>
    <name evidence="1" type="ORF">BaRGS_00027259</name>
</gene>
<proteinExistence type="predicted"/>
<evidence type="ECO:0000313" key="1">
    <source>
        <dbReference type="EMBL" id="KAK7481497.1"/>
    </source>
</evidence>
<keyword evidence="2" id="KW-1185">Reference proteome</keyword>
<protein>
    <submittedName>
        <fullName evidence="1">Uncharacterized protein</fullName>
    </submittedName>
</protein>
<comment type="caution">
    <text evidence="1">The sequence shown here is derived from an EMBL/GenBank/DDBJ whole genome shotgun (WGS) entry which is preliminary data.</text>
</comment>
<name>A0ABD0K315_9CAEN</name>
<reference evidence="1 2" key="1">
    <citation type="journal article" date="2023" name="Sci. Data">
        <title>Genome assembly of the Korean intertidal mud-creeper Batillaria attramentaria.</title>
        <authorList>
            <person name="Patra A.K."/>
            <person name="Ho P.T."/>
            <person name="Jun S."/>
            <person name="Lee S.J."/>
            <person name="Kim Y."/>
            <person name="Won Y.J."/>
        </authorList>
    </citation>
    <scope>NUCLEOTIDE SEQUENCE [LARGE SCALE GENOMIC DNA]</scope>
    <source>
        <strain evidence="1">Wonlab-2016</strain>
    </source>
</reference>
<evidence type="ECO:0000313" key="2">
    <source>
        <dbReference type="Proteomes" id="UP001519460"/>
    </source>
</evidence>
<dbReference type="Proteomes" id="UP001519460">
    <property type="component" value="Unassembled WGS sequence"/>
</dbReference>
<dbReference type="AlphaFoldDB" id="A0ABD0K315"/>
<accession>A0ABD0K315</accession>
<organism evidence="1 2">
    <name type="scientific">Batillaria attramentaria</name>
    <dbReference type="NCBI Taxonomy" id="370345"/>
    <lineage>
        <taxon>Eukaryota</taxon>
        <taxon>Metazoa</taxon>
        <taxon>Spiralia</taxon>
        <taxon>Lophotrochozoa</taxon>
        <taxon>Mollusca</taxon>
        <taxon>Gastropoda</taxon>
        <taxon>Caenogastropoda</taxon>
        <taxon>Sorbeoconcha</taxon>
        <taxon>Cerithioidea</taxon>
        <taxon>Batillariidae</taxon>
        <taxon>Batillaria</taxon>
    </lineage>
</organism>
<dbReference type="EMBL" id="JACVVK020000261">
    <property type="protein sequence ID" value="KAK7481497.1"/>
    <property type="molecule type" value="Genomic_DNA"/>
</dbReference>